<reference evidence="2" key="1">
    <citation type="journal article" date="2021" name="G3 (Bethesda)">
        <title>Genomic diversity, chromosomal rearrangements, and interspecies hybridization in the ogataea polymorpha species complex.</title>
        <authorList>
            <person name="Hanson S.J."/>
            <person name="Cinneide E.O."/>
            <person name="Salzberg L.I."/>
            <person name="Wolfe K.H."/>
            <person name="McGowan J."/>
            <person name="Fitzpatrick D.A."/>
            <person name="Matlin K."/>
        </authorList>
    </citation>
    <scope>NUCLEOTIDE SEQUENCE</scope>
    <source>
        <strain evidence="2">61-244</strain>
    </source>
</reference>
<protein>
    <submittedName>
        <fullName evidence="2">Uncharacterized protein</fullName>
    </submittedName>
</protein>
<feature type="region of interest" description="Disordered" evidence="1">
    <location>
        <begin position="175"/>
        <end position="199"/>
    </location>
</feature>
<dbReference type="GeneID" id="66124065"/>
<dbReference type="AlphaFoldDB" id="A0AAN6DLR8"/>
<feature type="compositionally biased region" description="Basic and acidic residues" evidence="1">
    <location>
        <begin position="65"/>
        <end position="91"/>
    </location>
</feature>
<gene>
    <name evidence="2" type="ORF">KL928_000014</name>
</gene>
<dbReference type="EMBL" id="JAHLUX010000001">
    <property type="protein sequence ID" value="KAG7821539.1"/>
    <property type="molecule type" value="Genomic_DNA"/>
</dbReference>
<sequence length="199" mass="22062">MDSESNCKLENKRAVVQTHCPGADGDVWVRGVDKAGQPGSGATHKAHQTSPVHAAGVPINAFFAENRRDENGERRHDGQKRGGRVEEEPRLRGPGQQKTQNRAPSDVDVAWKNRRKVHAATDGVADTVDAELGHRQADTAEKRCRARFRRVILLQPEHTDIVGHPELLAVFFSQRARRDNPKKRDNEPGNVAADQNPQV</sequence>
<comment type="caution">
    <text evidence="2">The sequence shown here is derived from an EMBL/GenBank/DDBJ whole genome shotgun (WGS) entry which is preliminary data.</text>
</comment>
<organism evidence="2 3">
    <name type="scientific">Pichia angusta</name>
    <name type="common">Yeast</name>
    <name type="synonym">Hansenula polymorpha</name>
    <dbReference type="NCBI Taxonomy" id="870730"/>
    <lineage>
        <taxon>Eukaryota</taxon>
        <taxon>Fungi</taxon>
        <taxon>Dikarya</taxon>
        <taxon>Ascomycota</taxon>
        <taxon>Saccharomycotina</taxon>
        <taxon>Pichiomycetes</taxon>
        <taxon>Pichiales</taxon>
        <taxon>Pichiaceae</taxon>
        <taxon>Ogataea</taxon>
    </lineage>
</organism>
<evidence type="ECO:0000256" key="1">
    <source>
        <dbReference type="SAM" id="MobiDB-lite"/>
    </source>
</evidence>
<evidence type="ECO:0000313" key="2">
    <source>
        <dbReference type="EMBL" id="KAG7821539.1"/>
    </source>
</evidence>
<name>A0AAN6DLR8_PICAN</name>
<evidence type="ECO:0000313" key="3">
    <source>
        <dbReference type="Proteomes" id="UP001196530"/>
    </source>
</evidence>
<accession>A0AAN6DLR8</accession>
<proteinExistence type="predicted"/>
<feature type="compositionally biased region" description="Basic and acidic residues" evidence="1">
    <location>
        <begin position="176"/>
        <end position="187"/>
    </location>
</feature>
<feature type="region of interest" description="Disordered" evidence="1">
    <location>
        <begin position="63"/>
        <end position="106"/>
    </location>
</feature>
<dbReference type="Proteomes" id="UP001196530">
    <property type="component" value="Unassembled WGS sequence"/>
</dbReference>
<feature type="region of interest" description="Disordered" evidence="1">
    <location>
        <begin position="33"/>
        <end position="52"/>
    </location>
</feature>
<dbReference type="RefSeq" id="XP_043061909.1">
    <property type="nucleotide sequence ID" value="XM_043201760.1"/>
</dbReference>